<sequence length="1086" mass="117616">MAHRIRWLVSVIGVCLATIALVSCSQEGSPLIQPTGPQKEPQPGESRFVSADGYQGQKSPDRGGGDGVGSSPDTPETGGGDGGSSGRTVEEGDIYRSFGSGLVLGLNAYRGLQVLDLRDLSAPAVLGRAELSGTPVELYVVGDHAIVLLNDWQGYYGSRYAATVNRASGGVVMTVDLSDPARPVVIDRQVVPGWIYKSRLSRGNGQTALYVVAQNYGYVDADGQSTWSTNTVVKSFQVDGGTIAARTELALGGWIRDIQATPEALLVARDDWTDSYYRSSVSVIDISSADGTMIAGGEVQVAGRVANQFNMDLYNGVLRVVSGRTWGTSGNANHLETFDATDIANLRRIDSKNFGVNEDLYATLFVGNSAFFVTYERRDPFHAFEIRDDGVATEKSQFIVSGWNDFFRPTFGGDRLIGIGTEDTGGRTMAVSLYDTTNLENPQPLVQRATVAVSSSWSEASWDHRAFSVVENAVSVPGPDGVVETGLVLLPFSGWNSGTDEWTASVQIFTFSRTSLTRRGLMSHGTPVLRSFLVADASTANLSEESLSLFSTVDPDRPTELGRLDLAPRYGDLLVFGEWSARLREASDLWSYRSGSGRSSSVQIIPSSAHPDDAAPVATIQVPAGTSIHKVGGRLVTLSMEYATSGWETTIRTWDLSDPAHPSQSGSLVTRDIAPFQRWGWGWYGDKEVPPMSDCFGCGYYGYGTSQPEMYQVGNALAFVDRTPQSASMGTARICNSWPRDEDSCWRTPGRCTDHRGYRTCVTLRGSTTCEGEVYECTWRDGEYQSCDEVDPTGVSMSQSCYQQELTRYWSSFVVRVLDLGRPDALELGRPLAMPANEEAVDVVPEGNRLFLSYKKPYAVAGDSRPYVQYFIRAFDLSTPSDPRQGAAVNVPGQLLSLDGNTIFTRNLVWGSSSIESAVARLVLRGDVAELQAHKRFPNRIVDQTLLDGAGHLLVSHRPRWTDGGAVYGSSAGVGSSDGGSAETSYVQSFSILDARSPTLADLATAEVDDWASLEDARSGRALFQVPGGLLVFNLDRPEAPYPQAFFALKGWPERLHVEGRRILVPAGPYGIYSLGLDEENLVSAP</sequence>
<dbReference type="KEGG" id="vin:AKJ08_3366"/>
<dbReference type="OrthoDB" id="5477327at2"/>
<organism evidence="3 4">
    <name type="scientific">Vulgatibacter incomptus</name>
    <dbReference type="NCBI Taxonomy" id="1391653"/>
    <lineage>
        <taxon>Bacteria</taxon>
        <taxon>Pseudomonadati</taxon>
        <taxon>Myxococcota</taxon>
        <taxon>Myxococcia</taxon>
        <taxon>Myxococcales</taxon>
        <taxon>Cystobacterineae</taxon>
        <taxon>Vulgatibacteraceae</taxon>
        <taxon>Vulgatibacter</taxon>
    </lineage>
</organism>
<dbReference type="PROSITE" id="PS51257">
    <property type="entry name" value="PROKAR_LIPOPROTEIN"/>
    <property type="match status" value="1"/>
</dbReference>
<keyword evidence="2" id="KW-0732">Signal</keyword>
<dbReference type="RefSeq" id="WP_050727063.1">
    <property type="nucleotide sequence ID" value="NZ_CP012332.1"/>
</dbReference>
<proteinExistence type="predicted"/>
<feature type="chain" id="PRO_5005465839" description="Lipoprotein" evidence="2">
    <location>
        <begin position="26"/>
        <end position="1086"/>
    </location>
</feature>
<protein>
    <recommendedName>
        <fullName evidence="5">Lipoprotein</fullName>
    </recommendedName>
</protein>
<accession>A0A0K1PIP1</accession>
<dbReference type="AlphaFoldDB" id="A0A0K1PIP1"/>
<evidence type="ECO:0000256" key="1">
    <source>
        <dbReference type="SAM" id="MobiDB-lite"/>
    </source>
</evidence>
<feature type="region of interest" description="Disordered" evidence="1">
    <location>
        <begin position="28"/>
        <end position="90"/>
    </location>
</feature>
<keyword evidence="4" id="KW-1185">Reference proteome</keyword>
<dbReference type="Pfam" id="PF09826">
    <property type="entry name" value="Beta_propel"/>
    <property type="match status" value="1"/>
</dbReference>
<evidence type="ECO:0000313" key="4">
    <source>
        <dbReference type="Proteomes" id="UP000055590"/>
    </source>
</evidence>
<dbReference type="EMBL" id="CP012332">
    <property type="protein sequence ID" value="AKU92979.1"/>
    <property type="molecule type" value="Genomic_DNA"/>
</dbReference>
<gene>
    <name evidence="3" type="ORF">AKJ08_3366</name>
</gene>
<evidence type="ECO:0000313" key="3">
    <source>
        <dbReference type="EMBL" id="AKU92979.1"/>
    </source>
</evidence>
<evidence type="ECO:0000256" key="2">
    <source>
        <dbReference type="SAM" id="SignalP"/>
    </source>
</evidence>
<reference evidence="3 4" key="1">
    <citation type="submission" date="2015-08" db="EMBL/GenBank/DDBJ databases">
        <authorList>
            <person name="Babu N.S."/>
            <person name="Beckwith C.J."/>
            <person name="Beseler K.G."/>
            <person name="Brison A."/>
            <person name="Carone J.V."/>
            <person name="Caskin T.P."/>
            <person name="Diamond M."/>
            <person name="Durham M.E."/>
            <person name="Foxe J.M."/>
            <person name="Go M."/>
            <person name="Henderson B.A."/>
            <person name="Jones I.B."/>
            <person name="McGettigan J.A."/>
            <person name="Micheletti S.J."/>
            <person name="Nasrallah M.E."/>
            <person name="Ortiz D."/>
            <person name="Piller C.R."/>
            <person name="Privatt S.R."/>
            <person name="Schneider S.L."/>
            <person name="Sharp S."/>
            <person name="Smith T.C."/>
            <person name="Stanton J.D."/>
            <person name="Ullery H.E."/>
            <person name="Wilson R.J."/>
            <person name="Serrano M.G."/>
            <person name="Buck G."/>
            <person name="Lee V."/>
            <person name="Wang Y."/>
            <person name="Carvalho R."/>
            <person name="Voegtly L."/>
            <person name="Shi R."/>
            <person name="Duckworth R."/>
            <person name="Johnson A."/>
            <person name="Loviza R."/>
            <person name="Walstead R."/>
            <person name="Shah Z."/>
            <person name="Kiflezghi M."/>
            <person name="Wade K."/>
            <person name="Ball S.L."/>
            <person name="Bradley K.W."/>
            <person name="Asai D.J."/>
            <person name="Bowman C.A."/>
            <person name="Russell D.A."/>
            <person name="Pope W.H."/>
            <person name="Jacobs-Sera D."/>
            <person name="Hendrix R.W."/>
            <person name="Hatfull G.F."/>
        </authorList>
    </citation>
    <scope>NUCLEOTIDE SEQUENCE [LARGE SCALE GENOMIC DNA]</scope>
    <source>
        <strain evidence="3 4">DSM 27710</strain>
    </source>
</reference>
<name>A0A0K1PIP1_9BACT</name>
<evidence type="ECO:0008006" key="5">
    <source>
        <dbReference type="Google" id="ProtNLM"/>
    </source>
</evidence>
<dbReference type="STRING" id="1391653.AKJ08_3366"/>
<dbReference type="InterPro" id="IPR019198">
    <property type="entry name" value="Beta_propeller_containing"/>
</dbReference>
<feature type="signal peptide" evidence="2">
    <location>
        <begin position="1"/>
        <end position="25"/>
    </location>
</feature>
<dbReference type="Proteomes" id="UP000055590">
    <property type="component" value="Chromosome"/>
</dbReference>